<dbReference type="PANTHER" id="PTHR22893">
    <property type="entry name" value="NADH OXIDOREDUCTASE-RELATED"/>
    <property type="match status" value="1"/>
</dbReference>
<gene>
    <name evidence="2" type="ORF">Q9L58_008094</name>
</gene>
<comment type="caution">
    <text evidence="2">The sequence shown here is derived from an EMBL/GenBank/DDBJ whole genome shotgun (WGS) entry which is preliminary data.</text>
</comment>
<proteinExistence type="predicted"/>
<reference evidence="2 3" key="1">
    <citation type="submission" date="2024-02" db="EMBL/GenBank/DDBJ databases">
        <title>Discinaceae phylogenomics.</title>
        <authorList>
            <person name="Dirks A.C."/>
            <person name="James T.Y."/>
        </authorList>
    </citation>
    <scope>NUCLEOTIDE SEQUENCE [LARGE SCALE GENOMIC DNA]</scope>
    <source>
        <strain evidence="2 3">ACD0624</strain>
    </source>
</reference>
<organism evidence="2 3">
    <name type="scientific">Discina gigas</name>
    <dbReference type="NCBI Taxonomy" id="1032678"/>
    <lineage>
        <taxon>Eukaryota</taxon>
        <taxon>Fungi</taxon>
        <taxon>Dikarya</taxon>
        <taxon>Ascomycota</taxon>
        <taxon>Pezizomycotina</taxon>
        <taxon>Pezizomycetes</taxon>
        <taxon>Pezizales</taxon>
        <taxon>Discinaceae</taxon>
        <taxon>Discina</taxon>
    </lineage>
</organism>
<dbReference type="SUPFAM" id="SSF51395">
    <property type="entry name" value="FMN-linked oxidoreductases"/>
    <property type="match status" value="1"/>
</dbReference>
<protein>
    <recommendedName>
        <fullName evidence="1">NADH:flavin oxidoreductase/NADH oxidase N-terminal domain-containing protein</fullName>
    </recommendedName>
</protein>
<dbReference type="InterPro" id="IPR013785">
    <property type="entry name" value="Aldolase_TIM"/>
</dbReference>
<name>A0ABR3GB40_9PEZI</name>
<evidence type="ECO:0000313" key="2">
    <source>
        <dbReference type="EMBL" id="KAL0633031.1"/>
    </source>
</evidence>
<dbReference type="InterPro" id="IPR045247">
    <property type="entry name" value="Oye-like"/>
</dbReference>
<sequence length="402" mass="43787">MATADDVLATPFALPKHGLSHRVVLAPMTRMRAADSGTPDTKLMSEYYAQRTTKGGLMISEGVVVGPRGKGFPNTPGLWSEEQVEAWKRITQTVHDHGGVFFAQIWHVGRVSVPSQTGGLPPLASVTTPLPGTHILFGAQNAREPYVPSQAMTEIDIASVILEFATAAKNAIRAGFDGVEIHSGNGYLLDTFLHSNINTRTDRYGGSVENRVRFPLEVVDAVIGAVGSARVAVRIAPFHVLQETKDTNRLETFGEYVRRLEQRRLAYVHIVEPRYDQLSTEGAFSDAIQRSVVGGGEKAVEKSTPMGLSIWPFRHILEQTVLITAGGFDADSARSAIAEGRADAVAFGRHFTSNPDLPRRLVEGLLLSGYDRKTFYTLGSKGLVDFASYTEGEAVKHMPRCL</sequence>
<dbReference type="Proteomes" id="UP001447188">
    <property type="component" value="Unassembled WGS sequence"/>
</dbReference>
<dbReference type="PANTHER" id="PTHR22893:SF93">
    <property type="entry name" value="HYPOTHETICAL OXIDOREDUCTASE (EUROFUNG)"/>
    <property type="match status" value="1"/>
</dbReference>
<feature type="domain" description="NADH:flavin oxidoreductase/NADH oxidase N-terminal" evidence="1">
    <location>
        <begin position="10"/>
        <end position="365"/>
    </location>
</feature>
<dbReference type="InterPro" id="IPR001155">
    <property type="entry name" value="OxRdtase_FMN_N"/>
</dbReference>
<dbReference type="Pfam" id="PF00724">
    <property type="entry name" value="Oxidored_FMN"/>
    <property type="match status" value="1"/>
</dbReference>
<keyword evidence="3" id="KW-1185">Reference proteome</keyword>
<evidence type="ECO:0000313" key="3">
    <source>
        <dbReference type="Proteomes" id="UP001447188"/>
    </source>
</evidence>
<dbReference type="Gene3D" id="3.20.20.70">
    <property type="entry name" value="Aldolase class I"/>
    <property type="match status" value="1"/>
</dbReference>
<evidence type="ECO:0000259" key="1">
    <source>
        <dbReference type="Pfam" id="PF00724"/>
    </source>
</evidence>
<dbReference type="CDD" id="cd02933">
    <property type="entry name" value="OYE_like_FMN"/>
    <property type="match status" value="1"/>
</dbReference>
<dbReference type="EMBL" id="JBBBZM010000140">
    <property type="protein sequence ID" value="KAL0633031.1"/>
    <property type="molecule type" value="Genomic_DNA"/>
</dbReference>
<accession>A0ABR3GB40</accession>